<organism evidence="1 2">
    <name type="scientific">Trachymyrmex cornetzi</name>
    <dbReference type="NCBI Taxonomy" id="471704"/>
    <lineage>
        <taxon>Eukaryota</taxon>
        <taxon>Metazoa</taxon>
        <taxon>Ecdysozoa</taxon>
        <taxon>Arthropoda</taxon>
        <taxon>Hexapoda</taxon>
        <taxon>Insecta</taxon>
        <taxon>Pterygota</taxon>
        <taxon>Neoptera</taxon>
        <taxon>Endopterygota</taxon>
        <taxon>Hymenoptera</taxon>
        <taxon>Apocrita</taxon>
        <taxon>Aculeata</taxon>
        <taxon>Formicoidea</taxon>
        <taxon>Formicidae</taxon>
        <taxon>Myrmicinae</taxon>
        <taxon>Trachymyrmex</taxon>
    </lineage>
</organism>
<dbReference type="EMBL" id="KQ980868">
    <property type="protein sequence ID" value="KYN12093.1"/>
    <property type="molecule type" value="Genomic_DNA"/>
</dbReference>
<feature type="non-terminal residue" evidence="1">
    <location>
        <position position="1"/>
    </location>
</feature>
<keyword evidence="2" id="KW-1185">Reference proteome</keyword>
<name>A0A151IWD6_9HYME</name>
<reference evidence="1 2" key="1">
    <citation type="submission" date="2015-09" db="EMBL/GenBank/DDBJ databases">
        <title>Trachymyrmex cornetzi WGS genome.</title>
        <authorList>
            <person name="Nygaard S."/>
            <person name="Hu H."/>
            <person name="Boomsma J."/>
            <person name="Zhang G."/>
        </authorList>
    </citation>
    <scope>NUCLEOTIDE SEQUENCE [LARGE SCALE GENOMIC DNA]</scope>
    <source>
        <strain evidence="1">Tcor2-1</strain>
        <tissue evidence="1">Whole body</tissue>
    </source>
</reference>
<sequence length="108" mass="12316">VPTFKDVEESIDTFSGDDGKNVKLWIKEFEELAKLCKWNTVQKTIYAKRLLRGSASDATSRVPDSSNSILKDTRATREPIRNRLELRVLCEYLLGLTLSKQLESNRIG</sequence>
<evidence type="ECO:0000313" key="1">
    <source>
        <dbReference type="EMBL" id="KYN12093.1"/>
    </source>
</evidence>
<protein>
    <submittedName>
        <fullName evidence="1">Uncharacterized protein</fullName>
    </submittedName>
</protein>
<proteinExistence type="predicted"/>
<gene>
    <name evidence="1" type="ORF">ALC57_15747</name>
</gene>
<dbReference type="STRING" id="471704.A0A151IWD6"/>
<accession>A0A151IWD6</accession>
<dbReference type="Proteomes" id="UP000078492">
    <property type="component" value="Unassembled WGS sequence"/>
</dbReference>
<dbReference type="AlphaFoldDB" id="A0A151IWD6"/>
<evidence type="ECO:0000313" key="2">
    <source>
        <dbReference type="Proteomes" id="UP000078492"/>
    </source>
</evidence>